<sequence length="115" mass="13404">MHQNQTNYPLIQEGVEKLKQSVEVIVDLGMRAQNPQYPDNKIVEGFDVASQGIIDVLRTWQPIFDEISKEFSDAKQKAEKKVEKNTSDDTKDDFHMIRLNPKEVSEEWNNRDIKN</sequence>
<dbReference type="Proteomes" id="UP000006600">
    <property type="component" value="Unassembled WGS sequence"/>
</dbReference>
<dbReference type="RefSeq" id="WP_002107029.1">
    <property type="nucleotide sequence ID" value="NZ_JH791997.1"/>
</dbReference>
<dbReference type="EMBL" id="AHDJ01000061">
    <property type="protein sequence ID" value="EJQ37621.1"/>
    <property type="molecule type" value="Genomic_DNA"/>
</dbReference>
<organism evidence="2 3">
    <name type="scientific">Bacillus cereus BAG5X1-1</name>
    <dbReference type="NCBI Taxonomy" id="1053189"/>
    <lineage>
        <taxon>Bacteria</taxon>
        <taxon>Bacillati</taxon>
        <taxon>Bacillota</taxon>
        <taxon>Bacilli</taxon>
        <taxon>Bacillales</taxon>
        <taxon>Bacillaceae</taxon>
        <taxon>Bacillus</taxon>
        <taxon>Bacillus cereus group</taxon>
    </lineage>
</organism>
<name>J7ZMN1_BACCE</name>
<dbReference type="PATRIC" id="fig|1053189.3.peg.5286"/>
<comment type="caution">
    <text evidence="2">The sequence shown here is derived from an EMBL/GenBank/DDBJ whole genome shotgun (WGS) entry which is preliminary data.</text>
</comment>
<accession>J7ZMN1</accession>
<gene>
    <name evidence="2" type="ORF">IEE_05180</name>
</gene>
<protein>
    <submittedName>
        <fullName evidence="2">Uncharacterized protein</fullName>
    </submittedName>
</protein>
<dbReference type="AlphaFoldDB" id="J7ZMN1"/>
<feature type="region of interest" description="Disordered" evidence="1">
    <location>
        <begin position="74"/>
        <end position="96"/>
    </location>
</feature>
<proteinExistence type="predicted"/>
<evidence type="ECO:0000256" key="1">
    <source>
        <dbReference type="SAM" id="MobiDB-lite"/>
    </source>
</evidence>
<reference evidence="2 3" key="1">
    <citation type="submission" date="2012-04" db="EMBL/GenBank/DDBJ databases">
        <title>The Genome Sequence of Bacillus cereus BAG5X1-1.</title>
        <authorList>
            <consortium name="The Broad Institute Genome Sequencing Platform"/>
            <consortium name="The Broad Institute Genome Sequencing Center for Infectious Disease"/>
            <person name="Feldgarden M."/>
            <person name="Van der Auwera G.A."/>
            <person name="Mahillon J."/>
            <person name="Duprez V."/>
            <person name="Timmery S."/>
            <person name="Mattelet C."/>
            <person name="Dierick K."/>
            <person name="Sun M."/>
            <person name="Yu Z."/>
            <person name="Zhu L."/>
            <person name="Hu X."/>
            <person name="Shank E.B."/>
            <person name="Swiecicka I."/>
            <person name="Hansen B.M."/>
            <person name="Andrup L."/>
            <person name="Young S.K."/>
            <person name="Zeng Q."/>
            <person name="Gargeya S."/>
            <person name="Fitzgerald M."/>
            <person name="Haas B."/>
            <person name="Abouelleil A."/>
            <person name="Alvarado L."/>
            <person name="Arachchi H.M."/>
            <person name="Berlin A."/>
            <person name="Chapman S.B."/>
            <person name="Goldberg J."/>
            <person name="Griggs A."/>
            <person name="Gujja S."/>
            <person name="Hansen M."/>
            <person name="Howarth C."/>
            <person name="Imamovic A."/>
            <person name="Larimer J."/>
            <person name="McCowen C."/>
            <person name="Montmayeur A."/>
            <person name="Murphy C."/>
            <person name="Neiman D."/>
            <person name="Pearson M."/>
            <person name="Priest M."/>
            <person name="Roberts A."/>
            <person name="Saif S."/>
            <person name="Shea T."/>
            <person name="Sisk P."/>
            <person name="Sykes S."/>
            <person name="Wortman J."/>
            <person name="Nusbaum C."/>
            <person name="Birren B."/>
        </authorList>
    </citation>
    <scope>NUCLEOTIDE SEQUENCE [LARGE SCALE GENOMIC DNA]</scope>
    <source>
        <strain evidence="2 3">BAG5X1-1</strain>
    </source>
</reference>
<dbReference type="HOGENOM" id="CLU_2104030_0_0_9"/>
<evidence type="ECO:0000313" key="3">
    <source>
        <dbReference type="Proteomes" id="UP000006600"/>
    </source>
</evidence>
<evidence type="ECO:0000313" key="2">
    <source>
        <dbReference type="EMBL" id="EJQ37621.1"/>
    </source>
</evidence>